<dbReference type="InterPro" id="IPR000383">
    <property type="entry name" value="Xaa-Pro-like_dom"/>
</dbReference>
<dbReference type="Pfam" id="PF02129">
    <property type="entry name" value="Peptidase_S15"/>
    <property type="match status" value="1"/>
</dbReference>
<dbReference type="PANTHER" id="PTHR47751:SF2">
    <property type="entry name" value="DLTD N-TERMINAL DOMAIN PROTEIN (AFU_ORTHOLOGUE AFUA_8G00380)-RELATED"/>
    <property type="match status" value="1"/>
</dbReference>
<sequence>MQERPIHFYSDGYKLEGTLYLPDDYQEGEKRPAIIPNSGYQGFNEFYPRLFARYLTAAGYVCLGFDYRGFAQSEGIPGRVVLDEQVEDIINAVTYLRAQPQVDPERIGLIGWGMGAANVIRVAAQDQRVKAVAALNGFYHGERWLKSVHSYVEWRKILHMVDEDRLKRVLTGQSLLADPFIHYPLDPDTDDYVQKELAPLSAFGQKTTIQFTESIIRMNAEKVVQDIAPRPLFIAHGRDNALHPVEEALSLCEKAREPKRLYLIDGKHNDFMYQDHPVFLDLVDALKAFFDDCLREHDNCKNILTC</sequence>
<evidence type="ECO:0000259" key="1">
    <source>
        <dbReference type="Pfam" id="PF02129"/>
    </source>
</evidence>
<dbReference type="EMBL" id="JAUSUQ010000001">
    <property type="protein sequence ID" value="MDQ0337410.1"/>
    <property type="molecule type" value="Genomic_DNA"/>
</dbReference>
<evidence type="ECO:0000313" key="2">
    <source>
        <dbReference type="EMBL" id="MDQ0337410.1"/>
    </source>
</evidence>
<comment type="caution">
    <text evidence="2">The sequence shown here is derived from an EMBL/GenBank/DDBJ whole genome shotgun (WGS) entry which is preliminary data.</text>
</comment>
<dbReference type="Gene3D" id="3.40.50.1820">
    <property type="entry name" value="alpha/beta hydrolase"/>
    <property type="match status" value="1"/>
</dbReference>
<keyword evidence="3" id="KW-1185">Reference proteome</keyword>
<dbReference type="InterPro" id="IPR051411">
    <property type="entry name" value="Polyketide_trans_af380"/>
</dbReference>
<dbReference type="InterPro" id="IPR029058">
    <property type="entry name" value="AB_hydrolase_fold"/>
</dbReference>
<accession>A0ABU0CPI1</accession>
<reference evidence="2 3" key="1">
    <citation type="submission" date="2023-07" db="EMBL/GenBank/DDBJ databases">
        <title>Genomic Encyclopedia of Type Strains, Phase IV (KMG-IV): sequencing the most valuable type-strain genomes for metagenomic binning, comparative biology and taxonomic classification.</title>
        <authorList>
            <person name="Goeker M."/>
        </authorList>
    </citation>
    <scope>NUCLEOTIDE SEQUENCE [LARGE SCALE GENOMIC DNA]</scope>
    <source>
        <strain evidence="2 3">DSM 17740</strain>
    </source>
</reference>
<protein>
    <submittedName>
        <fullName evidence="2">Fermentation-respiration switch protein FrsA (DUF1100 family)</fullName>
    </submittedName>
</protein>
<dbReference type="Proteomes" id="UP001232445">
    <property type="component" value="Unassembled WGS sequence"/>
</dbReference>
<evidence type="ECO:0000313" key="3">
    <source>
        <dbReference type="Proteomes" id="UP001232445"/>
    </source>
</evidence>
<feature type="domain" description="Xaa-Pro dipeptidyl-peptidase-like" evidence="1">
    <location>
        <begin position="11"/>
        <end position="268"/>
    </location>
</feature>
<dbReference type="PANTHER" id="PTHR47751">
    <property type="entry name" value="SUPERFAMILY HYDROLASE, PUTATIVE (AFU_ORTHOLOGUE AFUA_2G16580)-RELATED"/>
    <property type="match status" value="1"/>
</dbReference>
<dbReference type="RefSeq" id="WP_307334508.1">
    <property type="nucleotide sequence ID" value="NZ_JAUSUQ010000001.1"/>
</dbReference>
<proteinExistence type="predicted"/>
<dbReference type="SUPFAM" id="SSF53474">
    <property type="entry name" value="alpha/beta-Hydrolases"/>
    <property type="match status" value="1"/>
</dbReference>
<name>A0ABU0CPI1_9BACI</name>
<organism evidence="2 3">
    <name type="scientific">Caldalkalibacillus uzonensis</name>
    <dbReference type="NCBI Taxonomy" id="353224"/>
    <lineage>
        <taxon>Bacteria</taxon>
        <taxon>Bacillati</taxon>
        <taxon>Bacillota</taxon>
        <taxon>Bacilli</taxon>
        <taxon>Bacillales</taxon>
        <taxon>Bacillaceae</taxon>
        <taxon>Caldalkalibacillus</taxon>
    </lineage>
</organism>
<dbReference type="Gene3D" id="1.10.10.800">
    <property type="match status" value="1"/>
</dbReference>
<gene>
    <name evidence="2" type="ORF">J2S00_000180</name>
</gene>